<proteinExistence type="predicted"/>
<dbReference type="EMBL" id="JAPMOS010000005">
    <property type="protein sequence ID" value="KAJ4461826.1"/>
    <property type="molecule type" value="Genomic_DNA"/>
</dbReference>
<keyword evidence="3" id="KW-1185">Reference proteome</keyword>
<feature type="compositionally biased region" description="Basic and acidic residues" evidence="1">
    <location>
        <begin position="145"/>
        <end position="162"/>
    </location>
</feature>
<feature type="compositionally biased region" description="Polar residues" evidence="1">
    <location>
        <begin position="44"/>
        <end position="68"/>
    </location>
</feature>
<evidence type="ECO:0000256" key="1">
    <source>
        <dbReference type="SAM" id="MobiDB-lite"/>
    </source>
</evidence>
<protein>
    <submittedName>
        <fullName evidence="2">Uncharacterized protein</fullName>
    </submittedName>
</protein>
<feature type="region of interest" description="Disordered" evidence="1">
    <location>
        <begin position="114"/>
        <end position="162"/>
    </location>
</feature>
<feature type="region of interest" description="Disordered" evidence="1">
    <location>
        <begin position="20"/>
        <end position="86"/>
    </location>
</feature>
<name>A0ABQ8UTT4_9EUKA</name>
<accession>A0ABQ8UTT4</accession>
<reference evidence="2" key="1">
    <citation type="journal article" date="2022" name="bioRxiv">
        <title>Genomics of Preaxostyla Flagellates Illuminates Evolutionary Transitions and the Path Towards Mitochondrial Loss.</title>
        <authorList>
            <person name="Novak L.V.F."/>
            <person name="Treitli S.C."/>
            <person name="Pyrih J."/>
            <person name="Halakuc P."/>
            <person name="Pipaliya S.V."/>
            <person name="Vacek V."/>
            <person name="Brzon O."/>
            <person name="Soukal P."/>
            <person name="Eme L."/>
            <person name="Dacks J.B."/>
            <person name="Karnkowska A."/>
            <person name="Elias M."/>
            <person name="Hampl V."/>
        </authorList>
    </citation>
    <scope>NUCLEOTIDE SEQUENCE</scope>
    <source>
        <strain evidence="2">RCP-MX</strain>
    </source>
</reference>
<evidence type="ECO:0000313" key="3">
    <source>
        <dbReference type="Proteomes" id="UP001141327"/>
    </source>
</evidence>
<comment type="caution">
    <text evidence="2">The sequence shown here is derived from an EMBL/GenBank/DDBJ whole genome shotgun (WGS) entry which is preliminary data.</text>
</comment>
<gene>
    <name evidence="2" type="ORF">PAPYR_1494</name>
</gene>
<organism evidence="2 3">
    <name type="scientific">Paratrimastix pyriformis</name>
    <dbReference type="NCBI Taxonomy" id="342808"/>
    <lineage>
        <taxon>Eukaryota</taxon>
        <taxon>Metamonada</taxon>
        <taxon>Preaxostyla</taxon>
        <taxon>Paratrimastigidae</taxon>
        <taxon>Paratrimastix</taxon>
    </lineage>
</organism>
<dbReference type="Proteomes" id="UP001141327">
    <property type="component" value="Unassembled WGS sequence"/>
</dbReference>
<sequence>MISSPGLSFPPNCIQISGRTRLAPGAADPKPNFPPIFRRKPNFMGQSASFPETQAQQPQVRRTLQPYVTPSPIPGPRAPEIFRGHFYPAPSPIPGPNAPEIFRGHYYPAPSPIPGPNAPEIFQDRFFPAPTPIPGPESTELFSTHWDEKEKDEVEKEEQHEM</sequence>
<evidence type="ECO:0000313" key="2">
    <source>
        <dbReference type="EMBL" id="KAJ4461826.1"/>
    </source>
</evidence>